<dbReference type="EMBL" id="LR796230">
    <property type="protein sequence ID" value="CAB4128809.1"/>
    <property type="molecule type" value="Genomic_DNA"/>
</dbReference>
<accession>A0A6J5LAF8</accession>
<proteinExistence type="predicted"/>
<feature type="compositionally biased region" description="Low complexity" evidence="1">
    <location>
        <begin position="173"/>
        <end position="201"/>
    </location>
</feature>
<sequence>MNSKAKANITKQVKALRDKLADQLATRRRRARTCGECTGCNQEPLCGWRQGLLSDEERPDKIGAYIRGAGVPTADGGLQAAVIAHAMPDVLDTWHDSMTHRFVERLCESGLVLLYANTDFPVWVGGPMDEVTRVIGLDNMPESVKQKTGIVAFRLQKHADAPPDAPEAPPEPADAAPACDVAAPDGAAPEAADAPVEGDPA</sequence>
<organism evidence="2">
    <name type="scientific">uncultured Caudovirales phage</name>
    <dbReference type="NCBI Taxonomy" id="2100421"/>
    <lineage>
        <taxon>Viruses</taxon>
        <taxon>Duplodnaviria</taxon>
        <taxon>Heunggongvirae</taxon>
        <taxon>Uroviricota</taxon>
        <taxon>Caudoviricetes</taxon>
        <taxon>Peduoviridae</taxon>
        <taxon>Maltschvirus</taxon>
        <taxon>Maltschvirus maltsch</taxon>
    </lineage>
</organism>
<reference evidence="2" key="1">
    <citation type="submission" date="2020-04" db="EMBL/GenBank/DDBJ databases">
        <authorList>
            <person name="Chiriac C."/>
            <person name="Salcher M."/>
            <person name="Ghai R."/>
            <person name="Kavagutti S V."/>
        </authorList>
    </citation>
    <scope>NUCLEOTIDE SEQUENCE</scope>
</reference>
<evidence type="ECO:0000313" key="2">
    <source>
        <dbReference type="EMBL" id="CAB4128809.1"/>
    </source>
</evidence>
<evidence type="ECO:0000256" key="1">
    <source>
        <dbReference type="SAM" id="MobiDB-lite"/>
    </source>
</evidence>
<name>A0A6J5LAF8_9CAUD</name>
<gene>
    <name evidence="2" type="ORF">UFOVP114_83</name>
</gene>
<feature type="region of interest" description="Disordered" evidence="1">
    <location>
        <begin position="157"/>
        <end position="201"/>
    </location>
</feature>
<protein>
    <submittedName>
        <fullName evidence="2">Uncharacterized protein</fullName>
    </submittedName>
</protein>
<feature type="compositionally biased region" description="Pro residues" evidence="1">
    <location>
        <begin position="163"/>
        <end position="172"/>
    </location>
</feature>